<comment type="caution">
    <text evidence="7">The sequence shown here is derived from an EMBL/GenBank/DDBJ whole genome shotgun (WGS) entry which is preliminary data.</text>
</comment>
<dbReference type="PANTHER" id="PTHR22807:SF34">
    <property type="entry name" value="TRNA (CYTOSINE(72)-C(5))-METHYLTRANSFERASE NSUN6"/>
    <property type="match status" value="1"/>
</dbReference>
<keyword evidence="3 5" id="KW-0949">S-adenosyl-L-methionine</keyword>
<keyword evidence="8" id="KW-1185">Reference proteome</keyword>
<dbReference type="PRINTS" id="PR02008">
    <property type="entry name" value="RCMTFAMILY"/>
</dbReference>
<evidence type="ECO:0000256" key="1">
    <source>
        <dbReference type="ARBA" id="ARBA00022603"/>
    </source>
</evidence>
<dbReference type="EMBL" id="JARBDR010000342">
    <property type="protein sequence ID" value="KAJ8313490.1"/>
    <property type="molecule type" value="Genomic_DNA"/>
</dbReference>
<organism evidence="7 8">
    <name type="scientific">Tegillarca granosa</name>
    <name type="common">Malaysian cockle</name>
    <name type="synonym">Anadara granosa</name>
    <dbReference type="NCBI Taxonomy" id="220873"/>
    <lineage>
        <taxon>Eukaryota</taxon>
        <taxon>Metazoa</taxon>
        <taxon>Spiralia</taxon>
        <taxon>Lophotrochozoa</taxon>
        <taxon>Mollusca</taxon>
        <taxon>Bivalvia</taxon>
        <taxon>Autobranchia</taxon>
        <taxon>Pteriomorphia</taxon>
        <taxon>Arcoida</taxon>
        <taxon>Arcoidea</taxon>
        <taxon>Arcidae</taxon>
        <taxon>Tegillarca</taxon>
    </lineage>
</organism>
<accession>A0ABQ9F7Z7</accession>
<feature type="binding site" evidence="5">
    <location>
        <position position="212"/>
    </location>
    <ligand>
        <name>S-adenosyl-L-methionine</name>
        <dbReference type="ChEBI" id="CHEBI:59789"/>
    </ligand>
</feature>
<evidence type="ECO:0000259" key="6">
    <source>
        <dbReference type="PROSITE" id="PS51686"/>
    </source>
</evidence>
<dbReference type="Proteomes" id="UP001217089">
    <property type="component" value="Unassembled WGS sequence"/>
</dbReference>
<dbReference type="InterPro" id="IPR036974">
    <property type="entry name" value="PUA_sf"/>
</dbReference>
<reference evidence="7 8" key="1">
    <citation type="submission" date="2022-12" db="EMBL/GenBank/DDBJ databases">
        <title>Chromosome-level genome of Tegillarca granosa.</title>
        <authorList>
            <person name="Kim J."/>
        </authorList>
    </citation>
    <scope>NUCLEOTIDE SEQUENCE [LARGE SCALE GENOMIC DNA]</scope>
    <source>
        <strain evidence="7">Teg-2019</strain>
        <tissue evidence="7">Adductor muscle</tissue>
    </source>
</reference>
<keyword evidence="1 5" id="KW-0489">Methyltransferase</keyword>
<dbReference type="InterPro" id="IPR015947">
    <property type="entry name" value="PUA-like_sf"/>
</dbReference>
<dbReference type="InterPro" id="IPR029063">
    <property type="entry name" value="SAM-dependent_MTases_sf"/>
</dbReference>
<dbReference type="InterPro" id="IPR001678">
    <property type="entry name" value="MeTrfase_RsmB-F_NOP2_dom"/>
</dbReference>
<keyword evidence="4 5" id="KW-0694">RNA-binding</keyword>
<dbReference type="SUPFAM" id="SSF88697">
    <property type="entry name" value="PUA domain-like"/>
    <property type="match status" value="1"/>
</dbReference>
<dbReference type="InterPro" id="IPR023267">
    <property type="entry name" value="RCMT"/>
</dbReference>
<evidence type="ECO:0000256" key="2">
    <source>
        <dbReference type="ARBA" id="ARBA00022679"/>
    </source>
</evidence>
<keyword evidence="2 5" id="KW-0808">Transferase</keyword>
<dbReference type="CDD" id="cd21150">
    <property type="entry name" value="PUA_NSun6-like"/>
    <property type="match status" value="1"/>
</dbReference>
<dbReference type="PANTHER" id="PTHR22807">
    <property type="entry name" value="NOP2 YEAST -RELATED NOL1/NOP2/FMU SUN DOMAIN-CONTAINING"/>
    <property type="match status" value="1"/>
</dbReference>
<feature type="domain" description="SAM-dependent MTase RsmB/NOP-type" evidence="6">
    <location>
        <begin position="206"/>
        <end position="382"/>
    </location>
</feature>
<gene>
    <name evidence="7" type="ORF">KUTeg_008051</name>
</gene>
<protein>
    <recommendedName>
        <fullName evidence="6">SAM-dependent MTase RsmB/NOP-type domain-containing protein</fullName>
    </recommendedName>
</protein>
<comment type="similarity">
    <text evidence="5">Belongs to the class I-like SAM-binding methyltransferase superfamily. RsmB/NOP family.</text>
</comment>
<evidence type="ECO:0000256" key="3">
    <source>
        <dbReference type="ARBA" id="ARBA00022691"/>
    </source>
</evidence>
<feature type="active site" description="Nucleophile" evidence="5">
    <location>
        <position position="317"/>
    </location>
</feature>
<dbReference type="Gene3D" id="2.30.130.10">
    <property type="entry name" value="PUA domain"/>
    <property type="match status" value="1"/>
</dbReference>
<dbReference type="PROSITE" id="PS51686">
    <property type="entry name" value="SAM_MT_RSMB_NOP"/>
    <property type="match status" value="1"/>
</dbReference>
<name>A0ABQ9F7Z7_TEGGR</name>
<dbReference type="InterPro" id="IPR049560">
    <property type="entry name" value="MeTrfase_RsmB-F_NOP2_cat"/>
</dbReference>
<dbReference type="CDD" id="cd02440">
    <property type="entry name" value="AdoMet_MTases"/>
    <property type="match status" value="1"/>
</dbReference>
<evidence type="ECO:0000313" key="7">
    <source>
        <dbReference type="EMBL" id="KAJ8313490.1"/>
    </source>
</evidence>
<dbReference type="Pfam" id="PF01189">
    <property type="entry name" value="Methyltr_RsmB-F"/>
    <property type="match status" value="1"/>
</dbReference>
<sequence>MQETGTSDIPAYLQSLLTVLTETCTPPAYTTLRINSLESNKDEIFQHIQREISKIYKDRDRDDPVMYIHPKLSEVIVIESRGPNYHHERSDKEVIVDLACGMAVLRGADIFVQGIMGAPTGMQVGDKVSVYSDVDGQCKKGLIKPFTGKKIYVGNGVTKVSREELFCSGKDLSGVGILMTEPLYEAPSLMEFCPHLVFPQNLPSIGRVIAFDKTLKKVEKIKKNCDNWKITCVEPYVCDATKSVDEAADLSGGPPYPPGCFDRILLDGPCSALGQRPAYISKLNSNSLKSYPTYQRKLFTKAVDLLKPGGVLVYSTCTITLEENEKLVAWALRTFENLKLEPQTPHIGGCGRCCDGLTEEDLKKLQYFDPCVSSHEDTIKTM</sequence>
<evidence type="ECO:0000313" key="8">
    <source>
        <dbReference type="Proteomes" id="UP001217089"/>
    </source>
</evidence>
<evidence type="ECO:0000256" key="5">
    <source>
        <dbReference type="PROSITE-ProRule" id="PRU01023"/>
    </source>
</evidence>
<proteinExistence type="inferred from homology"/>
<feature type="binding site" evidence="5">
    <location>
        <position position="267"/>
    </location>
    <ligand>
        <name>S-adenosyl-L-methionine</name>
        <dbReference type="ChEBI" id="CHEBI:59789"/>
    </ligand>
</feature>
<dbReference type="Gene3D" id="3.40.50.150">
    <property type="entry name" value="Vaccinia Virus protein VP39"/>
    <property type="match status" value="1"/>
</dbReference>
<dbReference type="SUPFAM" id="SSF53335">
    <property type="entry name" value="S-adenosyl-L-methionine-dependent methyltransferases"/>
    <property type="match status" value="1"/>
</dbReference>
<comment type="caution">
    <text evidence="5">Lacks conserved residue(s) required for the propagation of feature annotation.</text>
</comment>
<feature type="binding site" evidence="5">
    <location>
        <position position="239"/>
    </location>
    <ligand>
        <name>S-adenosyl-L-methionine</name>
        <dbReference type="ChEBI" id="CHEBI:59789"/>
    </ligand>
</feature>
<dbReference type="PROSITE" id="PS50890">
    <property type="entry name" value="PUA"/>
    <property type="match status" value="1"/>
</dbReference>
<evidence type="ECO:0000256" key="4">
    <source>
        <dbReference type="ARBA" id="ARBA00022884"/>
    </source>
</evidence>